<evidence type="ECO:0000256" key="1">
    <source>
        <dbReference type="ARBA" id="ARBA00008558"/>
    </source>
</evidence>
<sequence length="411" mass="46487">MTETSSGLAWRNRPHHRAWLVQQAMTIFEQFQSAVIDPAGGFFSLDDQARPRRDDPVRELLTSARLVHSFSIAQMMGQPGAANIVDHGMDALWNLHRDQSTGGYPWETRGSNTSRQAYGHAFVLLAASSAKMAGHPDADRLIADVTGIMVDKFWDPDLGAMAEEFDADWRPLSNYRGQNANMHSVEAFMGAFEATGDSNYLGMAERIATRLIHHVARSHDWHVIEHFDRHWVPDTVYRGSDMFRPFGTTPGHSLQWSRQIAQLDALGSGRLGWTMDAARCLFKQAITDGWDKDQGGFYYTLDYDNQPLIRDRLWWPVCEAIAASAYLHVRTEDAVFETWYRKVWDWADRYMLDHRIGGWHGELNDRLVPHSRFFSGKTDIYHALHACLVPLLPARGGLAAMTKMAASPTVG</sequence>
<accession>A0A964E6L8</accession>
<dbReference type="InterPro" id="IPR012341">
    <property type="entry name" value="6hp_glycosidase-like_sf"/>
</dbReference>
<dbReference type="SUPFAM" id="SSF48208">
    <property type="entry name" value="Six-hairpin glycosidases"/>
    <property type="match status" value="1"/>
</dbReference>
<protein>
    <submittedName>
        <fullName evidence="3">AGE family epimerase/isomerase</fullName>
    </submittedName>
</protein>
<comment type="caution">
    <text evidence="3">The sequence shown here is derived from an EMBL/GenBank/DDBJ whole genome shotgun (WGS) entry which is preliminary data.</text>
</comment>
<dbReference type="AlphaFoldDB" id="A0A964E6L8"/>
<dbReference type="RefSeq" id="WP_227309799.1">
    <property type="nucleotide sequence ID" value="NZ_JAESVA010000011.1"/>
</dbReference>
<proteinExistence type="inferred from homology"/>
<dbReference type="Proteomes" id="UP000721844">
    <property type="component" value="Unassembled WGS sequence"/>
</dbReference>
<dbReference type="PANTHER" id="PTHR15108">
    <property type="entry name" value="N-ACYLGLUCOSAMINE-2-EPIMERASE"/>
    <property type="match status" value="1"/>
</dbReference>
<dbReference type="EMBL" id="JAESVA010000011">
    <property type="protein sequence ID" value="MCB8883143.1"/>
    <property type="molecule type" value="Genomic_DNA"/>
</dbReference>
<dbReference type="Pfam" id="PF07221">
    <property type="entry name" value="GlcNAc_2-epim"/>
    <property type="match status" value="1"/>
</dbReference>
<keyword evidence="2" id="KW-0413">Isomerase</keyword>
<gene>
    <name evidence="3" type="ORF">ACELLULO517_23035</name>
</gene>
<dbReference type="GO" id="GO:0005975">
    <property type="term" value="P:carbohydrate metabolic process"/>
    <property type="evidence" value="ECO:0007669"/>
    <property type="project" value="InterPro"/>
</dbReference>
<dbReference type="GO" id="GO:0016853">
    <property type="term" value="F:isomerase activity"/>
    <property type="evidence" value="ECO:0007669"/>
    <property type="project" value="UniProtKB-KW"/>
</dbReference>
<keyword evidence="4" id="KW-1185">Reference proteome</keyword>
<comment type="similarity">
    <text evidence="1">Belongs to the N-acylglucosamine 2-epimerase family.</text>
</comment>
<name>A0A964E6L8_9PROT</name>
<evidence type="ECO:0000313" key="3">
    <source>
        <dbReference type="EMBL" id="MCB8883143.1"/>
    </source>
</evidence>
<evidence type="ECO:0000256" key="2">
    <source>
        <dbReference type="ARBA" id="ARBA00023235"/>
    </source>
</evidence>
<dbReference type="Gene3D" id="1.50.10.10">
    <property type="match status" value="1"/>
</dbReference>
<dbReference type="InterPro" id="IPR010819">
    <property type="entry name" value="AGE/CE"/>
</dbReference>
<dbReference type="InterPro" id="IPR008928">
    <property type="entry name" value="6-hairpin_glycosidase_sf"/>
</dbReference>
<organism evidence="3 4">
    <name type="scientific">Acidisoma cellulosilyticum</name>
    <dbReference type="NCBI Taxonomy" id="2802395"/>
    <lineage>
        <taxon>Bacteria</taxon>
        <taxon>Pseudomonadati</taxon>
        <taxon>Pseudomonadota</taxon>
        <taxon>Alphaproteobacteria</taxon>
        <taxon>Acetobacterales</taxon>
        <taxon>Acidocellaceae</taxon>
        <taxon>Acidisoma</taxon>
    </lineage>
</organism>
<reference evidence="3 4" key="1">
    <citation type="journal article" date="2021" name="Microorganisms">
        <title>Acidisoma silvae sp. nov. and Acidisomacellulosilytica sp. nov., Two Acidophilic Bacteria Isolated from Decaying Wood, Hydrolyzing Cellulose and Producing Poly-3-hydroxybutyrate.</title>
        <authorList>
            <person name="Mieszkin S."/>
            <person name="Pouder E."/>
            <person name="Uroz S."/>
            <person name="Simon-Colin C."/>
            <person name="Alain K."/>
        </authorList>
    </citation>
    <scope>NUCLEOTIDE SEQUENCE [LARGE SCALE GENOMIC DNA]</scope>
    <source>
        <strain evidence="3 4">HW T5.17</strain>
    </source>
</reference>
<evidence type="ECO:0000313" key="4">
    <source>
        <dbReference type="Proteomes" id="UP000721844"/>
    </source>
</evidence>